<dbReference type="OrthoDB" id="1522982at2"/>
<keyword evidence="13" id="KW-1185">Reference proteome</keyword>
<proteinExistence type="predicted"/>
<dbReference type="InterPro" id="IPR036737">
    <property type="entry name" value="OmpA-like_sf"/>
</dbReference>
<dbReference type="Gene3D" id="2.40.160.20">
    <property type="match status" value="1"/>
</dbReference>
<evidence type="ECO:0000256" key="7">
    <source>
        <dbReference type="ARBA" id="ARBA00023136"/>
    </source>
</evidence>
<dbReference type="PANTHER" id="PTHR30329">
    <property type="entry name" value="STATOR ELEMENT OF FLAGELLAR MOTOR COMPLEX"/>
    <property type="match status" value="1"/>
</dbReference>
<comment type="subcellular location">
    <subcellularLocation>
        <location evidence="1">Cell outer membrane</location>
        <topology evidence="1">Multi-pass membrane protein</topology>
    </subcellularLocation>
</comment>
<evidence type="ECO:0000256" key="3">
    <source>
        <dbReference type="ARBA" id="ARBA00022452"/>
    </source>
</evidence>
<organism evidence="12 13">
    <name type="scientific">Mucilaginibacter limnophilus</name>
    <dbReference type="NCBI Taxonomy" id="1932778"/>
    <lineage>
        <taxon>Bacteria</taxon>
        <taxon>Pseudomonadati</taxon>
        <taxon>Bacteroidota</taxon>
        <taxon>Sphingobacteriia</taxon>
        <taxon>Sphingobacteriales</taxon>
        <taxon>Sphingobacteriaceae</taxon>
        <taxon>Mucilaginibacter</taxon>
    </lineage>
</organism>
<keyword evidence="4" id="KW-0812">Transmembrane</keyword>
<dbReference type="GO" id="GO:0046930">
    <property type="term" value="C:pore complex"/>
    <property type="evidence" value="ECO:0007669"/>
    <property type="project" value="UniProtKB-KW"/>
</dbReference>
<keyword evidence="5" id="KW-0406">Ion transport</keyword>
<feature type="chain" id="PRO_5018541426" evidence="10">
    <location>
        <begin position="26"/>
        <end position="470"/>
    </location>
</feature>
<dbReference type="SUPFAM" id="SSF103647">
    <property type="entry name" value="TSP type-3 repeat"/>
    <property type="match status" value="1"/>
</dbReference>
<dbReference type="EMBL" id="SACK01000002">
    <property type="protein sequence ID" value="RVU01812.1"/>
    <property type="molecule type" value="Genomic_DNA"/>
</dbReference>
<dbReference type="PRINTS" id="PR01021">
    <property type="entry name" value="OMPADOMAIN"/>
</dbReference>
<dbReference type="InterPro" id="IPR006664">
    <property type="entry name" value="OMP_bac"/>
</dbReference>
<reference evidence="12 13" key="1">
    <citation type="submission" date="2019-01" db="EMBL/GenBank/DDBJ databases">
        <authorList>
            <person name="Chen W.-M."/>
        </authorList>
    </citation>
    <scope>NUCLEOTIDE SEQUENCE [LARGE SCALE GENOMIC DNA]</scope>
    <source>
        <strain evidence="12 13">YBJ-36</strain>
    </source>
</reference>
<dbReference type="InterPro" id="IPR028974">
    <property type="entry name" value="TSP_type-3_rpt"/>
</dbReference>
<dbReference type="PANTHER" id="PTHR30329:SF21">
    <property type="entry name" value="LIPOPROTEIN YIAD-RELATED"/>
    <property type="match status" value="1"/>
</dbReference>
<evidence type="ECO:0000256" key="2">
    <source>
        <dbReference type="ARBA" id="ARBA00022448"/>
    </source>
</evidence>
<comment type="caution">
    <text evidence="12">The sequence shown here is derived from an EMBL/GenBank/DDBJ whole genome shotgun (WGS) entry which is preliminary data.</text>
</comment>
<dbReference type="Proteomes" id="UP000282759">
    <property type="component" value="Unassembled WGS sequence"/>
</dbReference>
<keyword evidence="7 9" id="KW-0472">Membrane</keyword>
<evidence type="ECO:0000313" key="12">
    <source>
        <dbReference type="EMBL" id="RVU01812.1"/>
    </source>
</evidence>
<evidence type="ECO:0000256" key="10">
    <source>
        <dbReference type="SAM" id="SignalP"/>
    </source>
</evidence>
<evidence type="ECO:0000256" key="9">
    <source>
        <dbReference type="PROSITE-ProRule" id="PRU00473"/>
    </source>
</evidence>
<evidence type="ECO:0000256" key="8">
    <source>
        <dbReference type="ARBA" id="ARBA00023237"/>
    </source>
</evidence>
<dbReference type="Pfam" id="PF00691">
    <property type="entry name" value="OmpA"/>
    <property type="match status" value="1"/>
</dbReference>
<name>A0A3S2Y4H5_9SPHI</name>
<keyword evidence="10" id="KW-0732">Signal</keyword>
<keyword evidence="2" id="KW-0813">Transport</keyword>
<gene>
    <name evidence="12" type="ORF">EOD41_07595</name>
</gene>
<dbReference type="Gene3D" id="3.30.1330.60">
    <property type="entry name" value="OmpA-like domain"/>
    <property type="match status" value="1"/>
</dbReference>
<feature type="signal peptide" evidence="10">
    <location>
        <begin position="1"/>
        <end position="25"/>
    </location>
</feature>
<dbReference type="AlphaFoldDB" id="A0A3S2Y4H5"/>
<feature type="domain" description="OmpA-like" evidence="11">
    <location>
        <begin position="358"/>
        <end position="470"/>
    </location>
</feature>
<dbReference type="GO" id="GO:0006811">
    <property type="term" value="P:monoatomic ion transport"/>
    <property type="evidence" value="ECO:0007669"/>
    <property type="project" value="UniProtKB-KW"/>
</dbReference>
<protein>
    <submittedName>
        <fullName evidence="12">OmpA family protein</fullName>
    </submittedName>
</protein>
<dbReference type="SUPFAM" id="SSF103088">
    <property type="entry name" value="OmpA-like"/>
    <property type="match status" value="1"/>
</dbReference>
<evidence type="ECO:0000313" key="13">
    <source>
        <dbReference type="Proteomes" id="UP000282759"/>
    </source>
</evidence>
<dbReference type="RefSeq" id="WP_127704176.1">
    <property type="nucleotide sequence ID" value="NZ_SACK01000002.1"/>
</dbReference>
<keyword evidence="6" id="KW-0626">Porin</keyword>
<dbReference type="InterPro" id="IPR006665">
    <property type="entry name" value="OmpA-like"/>
</dbReference>
<accession>A0A3S2Y4H5</accession>
<evidence type="ECO:0000256" key="4">
    <source>
        <dbReference type="ARBA" id="ARBA00022692"/>
    </source>
</evidence>
<evidence type="ECO:0000256" key="1">
    <source>
        <dbReference type="ARBA" id="ARBA00004571"/>
    </source>
</evidence>
<dbReference type="InterPro" id="IPR050330">
    <property type="entry name" value="Bact_OuterMem_StrucFunc"/>
</dbReference>
<dbReference type="GO" id="GO:0009279">
    <property type="term" value="C:cell outer membrane"/>
    <property type="evidence" value="ECO:0007669"/>
    <property type="project" value="UniProtKB-SubCell"/>
</dbReference>
<dbReference type="InterPro" id="IPR011250">
    <property type="entry name" value="OMP/PagP_B-barrel"/>
</dbReference>
<evidence type="ECO:0000256" key="6">
    <source>
        <dbReference type="ARBA" id="ARBA00023114"/>
    </source>
</evidence>
<dbReference type="PROSITE" id="PS51123">
    <property type="entry name" value="OMPA_2"/>
    <property type="match status" value="1"/>
</dbReference>
<keyword evidence="8" id="KW-0998">Cell outer membrane</keyword>
<dbReference type="GO" id="GO:0005509">
    <property type="term" value="F:calcium ion binding"/>
    <property type="evidence" value="ECO:0007669"/>
    <property type="project" value="InterPro"/>
</dbReference>
<evidence type="ECO:0000256" key="5">
    <source>
        <dbReference type="ARBA" id="ARBA00023065"/>
    </source>
</evidence>
<dbReference type="GO" id="GO:0015288">
    <property type="term" value="F:porin activity"/>
    <property type="evidence" value="ECO:0007669"/>
    <property type="project" value="UniProtKB-KW"/>
</dbReference>
<sequence length="470" mass="50072">MNYSTLKKTAALSFASLMVAGAAMAQVDSTSTDSTVTSTETTTARVFGGSGQYNKWSFGINGGITSTSMLTGGIISGPTDYPGEPIISWGTGASLRYQFSHIFGIIADVNYGRVSGDRDYSQKKNDAGLADPANQGYDKFETEYWQGTLSAYVNIGSVDFMHRKNSLNFYVKGGAGLAWYNPVTWRNGGPDGTGSTEFDPKGTHGLDRNNTYAKGWVVPVGVGAKFRLSNAVALNVGYTMTFIDEDNFDGFAKNYPGSLDSYSYAYAGLEFTFGSSSKPNMDWVNPVAMLYDELYDPALRQEVEALKGRVSAVETAVSDLKKDSDGDGVSDQFDKCPNTPAGTVVDGAGCAIVFPAAASADSAGAYSNIQFEFDSSVLRTSAYPALDATSADLRSSGATVTIKGYASSEGTPAYNMSLSKDRANSVKTYLVNSGVPASKLKVKAYGETNPIADNSTEEGRILNRRVEFSK</sequence>
<keyword evidence="3" id="KW-1134">Transmembrane beta strand</keyword>
<dbReference type="SUPFAM" id="SSF56925">
    <property type="entry name" value="OMPA-like"/>
    <property type="match status" value="1"/>
</dbReference>
<evidence type="ECO:0000259" key="11">
    <source>
        <dbReference type="PROSITE" id="PS51123"/>
    </source>
</evidence>
<dbReference type="CDD" id="cd07185">
    <property type="entry name" value="OmpA_C-like"/>
    <property type="match status" value="1"/>
</dbReference>